<gene>
    <name evidence="1" type="ORF">TM448B00871_0011</name>
</gene>
<dbReference type="Gene3D" id="3.90.550.10">
    <property type="entry name" value="Spore Coat Polysaccharide Biosynthesis Protein SpsA, Chain A"/>
    <property type="match status" value="1"/>
</dbReference>
<organism evidence="1">
    <name type="scientific">viral metagenome</name>
    <dbReference type="NCBI Taxonomy" id="1070528"/>
    <lineage>
        <taxon>unclassified sequences</taxon>
        <taxon>metagenomes</taxon>
        <taxon>organismal metagenomes</taxon>
    </lineage>
</organism>
<evidence type="ECO:0008006" key="2">
    <source>
        <dbReference type="Google" id="ProtNLM"/>
    </source>
</evidence>
<name>A0A6M3XGI7_9ZZZZ</name>
<evidence type="ECO:0000313" key="1">
    <source>
        <dbReference type="EMBL" id="QJH96922.1"/>
    </source>
</evidence>
<proteinExistence type="predicted"/>
<dbReference type="EMBL" id="MT144667">
    <property type="protein sequence ID" value="QJH96922.1"/>
    <property type="molecule type" value="Genomic_DNA"/>
</dbReference>
<reference evidence="1" key="1">
    <citation type="submission" date="2020-03" db="EMBL/GenBank/DDBJ databases">
        <title>The deep terrestrial virosphere.</title>
        <authorList>
            <person name="Holmfeldt K."/>
            <person name="Nilsson E."/>
            <person name="Simone D."/>
            <person name="Lopez-Fernandez M."/>
            <person name="Wu X."/>
            <person name="de Brujin I."/>
            <person name="Lundin D."/>
            <person name="Andersson A."/>
            <person name="Bertilsson S."/>
            <person name="Dopson M."/>
        </authorList>
    </citation>
    <scope>NUCLEOTIDE SEQUENCE</scope>
    <source>
        <strain evidence="1">TM448B00871</strain>
    </source>
</reference>
<dbReference type="SUPFAM" id="SSF53448">
    <property type="entry name" value="Nucleotide-diphospho-sugar transferases"/>
    <property type="match status" value="1"/>
</dbReference>
<accession>A0A6M3XGI7</accession>
<sequence>MNTTILLTTRYKSTRLPGKHTMKINGHTVTDILIGRLKRCKIPIIMCIPDTPEDVEHMKPIAERNKIGFFAGEPTNIIKRHVDCALANEIDWIILSEGDDFLVCPETINAVNWAIKSKRNKIDCIKTLGLPYGLNVIAYKSEILKDINYNNDTNWGEKVLKNPYELKFNYDVQYRLSMDYEEDFEVMKNVYENCKRNTVVSAIIKYLNKNPEIPKINQKRHKECMERAKKLSV</sequence>
<dbReference type="AlphaFoldDB" id="A0A6M3XGI7"/>
<protein>
    <recommendedName>
        <fullName evidence="2">Cytidylyltransferase</fullName>
    </recommendedName>
</protein>
<dbReference type="InterPro" id="IPR029044">
    <property type="entry name" value="Nucleotide-diphossugar_trans"/>
</dbReference>